<keyword evidence="7" id="KW-0830">Ubiquinone</keyword>
<keyword evidence="9" id="KW-0560">Oxidoreductase</keyword>
<keyword evidence="7 9" id="KW-0496">Mitochondrion</keyword>
<evidence type="ECO:0000256" key="7">
    <source>
        <dbReference type="RuleBase" id="RU000473"/>
    </source>
</evidence>
<feature type="transmembrane region" description="Helical" evidence="8">
    <location>
        <begin position="144"/>
        <end position="163"/>
    </location>
</feature>
<evidence type="ECO:0000256" key="1">
    <source>
        <dbReference type="ARBA" id="ARBA00004141"/>
    </source>
</evidence>
<dbReference type="RefSeq" id="YP_009029680.1">
    <property type="nucleotide sequence ID" value="NC_024094.1"/>
</dbReference>
<evidence type="ECO:0000256" key="6">
    <source>
        <dbReference type="RuleBase" id="RU000471"/>
    </source>
</evidence>
<feature type="transmembrane region" description="Helical" evidence="8">
    <location>
        <begin position="71"/>
        <end position="91"/>
    </location>
</feature>
<evidence type="ECO:0000256" key="5">
    <source>
        <dbReference type="ARBA" id="ARBA00023136"/>
    </source>
</evidence>
<dbReference type="PANTHER" id="PTHR11432:SF3">
    <property type="entry name" value="NADH-UBIQUINONE OXIDOREDUCTASE CHAIN 1"/>
    <property type="match status" value="1"/>
</dbReference>
<dbReference type="GO" id="GO:0009060">
    <property type="term" value="P:aerobic respiration"/>
    <property type="evidence" value="ECO:0007669"/>
    <property type="project" value="TreeGrafter"/>
</dbReference>
<evidence type="ECO:0000313" key="9">
    <source>
        <dbReference type="EMBL" id="AHY04934.1"/>
    </source>
</evidence>
<dbReference type="EMBL" id="KJ459951">
    <property type="protein sequence ID" value="AHY04934.1"/>
    <property type="molecule type" value="Genomic_DNA"/>
</dbReference>
<dbReference type="AlphaFoldDB" id="A0A023UMA7"/>
<evidence type="ECO:0000256" key="3">
    <source>
        <dbReference type="ARBA" id="ARBA00022692"/>
    </source>
</evidence>
<evidence type="ECO:0000256" key="2">
    <source>
        <dbReference type="ARBA" id="ARBA00010535"/>
    </source>
</evidence>
<reference evidence="9" key="1">
    <citation type="journal article" date="2014" name="Proc. Natl. Acad. Sci. U.S.A.">
        <title>Massive programmed translational jumping in mitochondria.</title>
        <authorList>
            <person name="Lang B.F."/>
            <person name="Jakubkova M."/>
            <person name="Hegedusova E."/>
            <person name="Daoud R."/>
            <person name="Forget L."/>
            <person name="Brejova B."/>
            <person name="Vinar T."/>
            <person name="Kosa P."/>
            <person name="Fricova D."/>
            <person name="Nebohacova M."/>
            <person name="Griac P."/>
            <person name="Tomaska L."/>
            <person name="Burger G."/>
            <person name="Nosek J."/>
        </authorList>
    </citation>
    <scope>NUCLEOTIDE SEQUENCE</scope>
    <source>
        <strain evidence="9">NRRL Y-7288</strain>
    </source>
</reference>
<comment type="similarity">
    <text evidence="2 6">Belongs to the complex I subunit 1 family.</text>
</comment>
<feature type="transmembrane region" description="Helical" evidence="8">
    <location>
        <begin position="311"/>
        <end position="337"/>
    </location>
</feature>
<dbReference type="PANTHER" id="PTHR11432">
    <property type="entry name" value="NADH DEHYDROGENASE SUBUNIT 1"/>
    <property type="match status" value="1"/>
</dbReference>
<dbReference type="Pfam" id="PF00146">
    <property type="entry name" value="NADHdh"/>
    <property type="match status" value="1"/>
</dbReference>
<dbReference type="EC" id="7.1.1.2" evidence="7"/>
<evidence type="ECO:0000256" key="4">
    <source>
        <dbReference type="ARBA" id="ARBA00022989"/>
    </source>
</evidence>
<organism evidence="9">
    <name type="scientific">Magnusiomyces tetraspermus</name>
    <dbReference type="NCBI Taxonomy" id="1232584"/>
    <lineage>
        <taxon>Eukaryota</taxon>
        <taxon>Fungi</taxon>
        <taxon>Dikarya</taxon>
        <taxon>Ascomycota</taxon>
        <taxon>Saccharomycotina</taxon>
        <taxon>Dipodascomycetes</taxon>
        <taxon>Dipodascales</taxon>
        <taxon>Dipodascaceae</taxon>
        <taxon>Magnusiomyces</taxon>
    </lineage>
</organism>
<protein>
    <recommendedName>
        <fullName evidence="7">NADH-ubiquinone oxidoreductase chain 1</fullName>
        <ecNumber evidence="7">7.1.1.2</ecNumber>
    </recommendedName>
</protein>
<geneLocation type="mitochondrion" evidence="9"/>
<accession>A0A023UMA7</accession>
<evidence type="ECO:0000256" key="8">
    <source>
        <dbReference type="SAM" id="Phobius"/>
    </source>
</evidence>
<keyword evidence="4 8" id="KW-1133">Transmembrane helix</keyword>
<dbReference type="GO" id="GO:0005743">
    <property type="term" value="C:mitochondrial inner membrane"/>
    <property type="evidence" value="ECO:0007669"/>
    <property type="project" value="UniProtKB-SubCell"/>
</dbReference>
<comment type="catalytic activity">
    <reaction evidence="7">
        <text>a ubiquinone + NADH + 5 H(+)(in) = a ubiquinol + NAD(+) + 4 H(+)(out)</text>
        <dbReference type="Rhea" id="RHEA:29091"/>
        <dbReference type="Rhea" id="RHEA-COMP:9565"/>
        <dbReference type="Rhea" id="RHEA-COMP:9566"/>
        <dbReference type="ChEBI" id="CHEBI:15378"/>
        <dbReference type="ChEBI" id="CHEBI:16389"/>
        <dbReference type="ChEBI" id="CHEBI:17976"/>
        <dbReference type="ChEBI" id="CHEBI:57540"/>
        <dbReference type="ChEBI" id="CHEBI:57945"/>
        <dbReference type="EC" id="7.1.1.2"/>
    </reaction>
</comment>
<dbReference type="InterPro" id="IPR001694">
    <property type="entry name" value="NADH_UbQ_OxRdtase_su1/FPO"/>
</dbReference>
<gene>
    <name evidence="9" type="primary">nad1</name>
</gene>
<dbReference type="GO" id="GO:0008137">
    <property type="term" value="F:NADH dehydrogenase (ubiquinone) activity"/>
    <property type="evidence" value="ECO:0007669"/>
    <property type="project" value="UniProtKB-EC"/>
</dbReference>
<keyword evidence="6" id="KW-0520">NAD</keyword>
<dbReference type="GO" id="GO:0003954">
    <property type="term" value="F:NADH dehydrogenase activity"/>
    <property type="evidence" value="ECO:0007669"/>
    <property type="project" value="TreeGrafter"/>
</dbReference>
<dbReference type="GeneID" id="19351007"/>
<keyword evidence="3 6" id="KW-0812">Transmembrane</keyword>
<feature type="transmembrane region" description="Helical" evidence="8">
    <location>
        <begin position="279"/>
        <end position="299"/>
    </location>
</feature>
<dbReference type="HAMAP" id="MF_01350">
    <property type="entry name" value="NDH1_NuoH"/>
    <property type="match status" value="1"/>
</dbReference>
<comment type="subcellular location">
    <subcellularLocation>
        <location evidence="1">Membrane</location>
        <topology evidence="1">Multi-pass membrane protein</topology>
    </subcellularLocation>
    <subcellularLocation>
        <location evidence="6">Mitochondrion inner membrane</location>
        <topology evidence="6">Multi-pass membrane protein</topology>
    </subcellularLocation>
</comment>
<keyword evidence="5 8" id="KW-0472">Membrane</keyword>
<name>A0A023UMA7_9ASCO</name>
<sequence length="343" mass="37843">MILDMIEITIFTVCVTFSVAYTTVAERKTTGYTQRRTGPNAVGYYGTTQAFADAVKTTVKEIITPKESNKYITVISPTITLITATIGWVVIPTGPAITTGDMENGITFSTAIGSTGVFGVTTSGWSSNSKYSFMGSIRSTAQTISYETVTTTIYIICIMFVSTTNMTTFIETQRIVWTFVPTFPTFIIFFISTVAETNRPPFDTVEAESETVAGFFTEYSGSPFVFFFTAEYSNTITMCASTTITFTGGYTNISVTNDTFTFPTNGVQYSTPYNTAEGATYGIATAVKTIMTMFTFIWVRASFPRFTYDNTINTCWTVFTPTTFGFTTFIPCVTYIFNAFSYV</sequence>
<proteinExistence type="inferred from homology"/>
<feature type="transmembrane region" description="Helical" evidence="8">
    <location>
        <begin position="175"/>
        <end position="195"/>
    </location>
</feature>
<feature type="transmembrane region" description="Helical" evidence="8">
    <location>
        <begin position="6"/>
        <end position="25"/>
    </location>
</feature>